<dbReference type="GO" id="GO:0005524">
    <property type="term" value="F:ATP binding"/>
    <property type="evidence" value="ECO:0007669"/>
    <property type="project" value="UniProtKB-KW"/>
</dbReference>
<keyword evidence="7" id="KW-1185">Reference proteome</keyword>
<dbReference type="Gene3D" id="3.30.200.20">
    <property type="entry name" value="Phosphorylase Kinase, domain 1"/>
    <property type="match status" value="1"/>
</dbReference>
<organism evidence="6 7">
    <name type="scientific">Plasmodium gonderi</name>
    <dbReference type="NCBI Taxonomy" id="77519"/>
    <lineage>
        <taxon>Eukaryota</taxon>
        <taxon>Sar</taxon>
        <taxon>Alveolata</taxon>
        <taxon>Apicomplexa</taxon>
        <taxon>Aconoidasida</taxon>
        <taxon>Haemosporida</taxon>
        <taxon>Plasmodiidae</taxon>
        <taxon>Plasmodium</taxon>
        <taxon>Plasmodium (Plasmodium)</taxon>
    </lineage>
</organism>
<sequence length="1540" mass="178578">MNKKILPIRETNIEKGAIDIFKQKIERKKQNYLRFSFSKNLQNKRGESRKNEENNTSPKNKKLIYIETCDTHDKYILNMYDEENESCEKGACVEGEKYDSVYKKNESKNTSKNEENIYIPLKILSNRYDYNDIVQATNNFAEENKIAKGGNGIVYKGVLKSCINVAIKVLSKNENNGFENEIIIMSRYRHKNILSLLGYAMDTNYFYLIYEYVHLGDLRTLLFNHHYFYNSKDRENTDANYSSNMKKYYDHNFISKQKFSPYSNNYLLTNKQMNPENGNNNLRYSYFTQDYFESQNMPIFLSFRVRLNILVQIINVLCYLHTSSPIVYHRDLKSANILIDEKFNAKLGDFGLSFIYMNNNNVFNLTGGTPGYADPYYISTHEINEQTEIYSFGALILEMLVSKSPAIHVGKNYNCIYNTNEKCPIFCHRKKSENDDNVFDYLVNHINMNDYKSIYSILDQSVNFPDFLVEKLTKLSFLCLNPNIKNRPSSKLVNLILLEIQKESECFIKKQQELTQKKINFSNMYFEECEKDDNSASVMMESSGVVKDREKKSRNTDLYKKLCINEKKKQKNKNEEYERKAKNYDNYVRKMEEINYDNVKQLFLKFMRSLFGGGQNNKLDENTYKEWEQILNKEFYKNFFKTFLSEFSQRSRYVETTNGHECNNAQPMYYTCFKHNTVGNLTNIKNVFFDNLHKDIFFKSYLFNSFSFNLMNSHFLRFLHEYLKNSANNTPASNNSARVKVESVYKWSRKVEINKWFSVDSSFGCQLGNDSIKRSLPSDMNNCVPLKDANFCDPNEPSKTGKVANCGLSKTADNEGMKSPFNIKRHVQMTPNELDDNSADPFGKDIHESNESSKNGNSSSIGNGNNGSCGKGNFPDIMLVESKNCKIRNKNEKDDSDMFMKHVMAQEWYAPNKKHNYYSSSSVDIFKNGSCHEWGRRDHIGMAPMKQSRPITIMHRYNGQKKHNNIDNININNVNTNKNMCSDNPYQNMQNSTDYEKGNKFRPINNPVKDINSQHLYRNNGYNQVLNEKNGYPNCQDAISLYNIDRVQNENNVQNNFNSNKWSLKRNCRDNTPKMVFNIPHHDHVKTEEQCLINKKKVMRTNVSIDEGKVAKNLGFSRARPVPVWIDINVGSKIGTNVGSNIGTNVGSIVGSNIGSNVESNIGSNVESIVGSKVVNNIESNVESNIRSNRSCNPNCDIRLDNGTTGSSAWANHGMKNGNTAGKAIIRGTAEKNTSPQKREIQECNIIYISNFANYINFDRNRNGVDSNTFEWFHKNVFEMIIDENRVTSDVTFLDILYEFNIFSFKKNNIPSYQSSHIHPSLQEEEKNKYTLSGKWSNCSSTENNFSSVNLQSNFFFEIAVHYDNIKKAHTIFLLRPNESKNDVCKEKGIVTKKIWVSDYVGRRNEFVEKILKKSISNILYECISRKHCLFILEVQMKQLSKPTSSDNNIIREGFSYYFFEYSLRVVCNSDNCIFSNNYILYKNNTYSYSLPNNVLSLLVFSEDKIMKGISPNKNSLSTTQKIHFPLYPFSVNINIYSEK</sequence>
<dbReference type="PANTHER" id="PTHR27005">
    <property type="entry name" value="WALL-ASSOCIATED RECEPTOR KINASE-LIKE 21"/>
    <property type="match status" value="1"/>
</dbReference>
<keyword evidence="6" id="KW-0418">Kinase</keyword>
<gene>
    <name evidence="6" type="ORF">PGO_091810</name>
</gene>
<feature type="compositionally biased region" description="Low complexity" evidence="4">
    <location>
        <begin position="852"/>
        <end position="863"/>
    </location>
</feature>
<evidence type="ECO:0000313" key="6">
    <source>
        <dbReference type="EMBL" id="GAW80981.1"/>
    </source>
</evidence>
<feature type="region of interest" description="Disordered" evidence="4">
    <location>
        <begin position="831"/>
        <end position="867"/>
    </location>
</feature>
<dbReference type="GeneID" id="39747699"/>
<evidence type="ECO:0000256" key="2">
    <source>
        <dbReference type="ARBA" id="ARBA00022840"/>
    </source>
</evidence>
<keyword evidence="3" id="KW-0175">Coiled coil</keyword>
<proteinExistence type="predicted"/>
<keyword evidence="6" id="KW-0808">Transferase</keyword>
<dbReference type="EMBL" id="BDQF01000010">
    <property type="protein sequence ID" value="GAW80981.1"/>
    <property type="molecule type" value="Genomic_DNA"/>
</dbReference>
<dbReference type="GO" id="GO:0007166">
    <property type="term" value="P:cell surface receptor signaling pathway"/>
    <property type="evidence" value="ECO:0007669"/>
    <property type="project" value="InterPro"/>
</dbReference>
<keyword evidence="1" id="KW-0547">Nucleotide-binding</keyword>
<feature type="domain" description="Protein kinase" evidence="5">
    <location>
        <begin position="140"/>
        <end position="508"/>
    </location>
</feature>
<dbReference type="InterPro" id="IPR001245">
    <property type="entry name" value="Ser-Thr/Tyr_kinase_cat_dom"/>
</dbReference>
<dbReference type="InterPro" id="IPR008271">
    <property type="entry name" value="Ser/Thr_kinase_AS"/>
</dbReference>
<evidence type="ECO:0000313" key="7">
    <source>
        <dbReference type="Proteomes" id="UP000195521"/>
    </source>
</evidence>
<dbReference type="Pfam" id="PF07714">
    <property type="entry name" value="PK_Tyr_Ser-Thr"/>
    <property type="match status" value="1"/>
</dbReference>
<dbReference type="RefSeq" id="XP_028543570.1">
    <property type="nucleotide sequence ID" value="XM_028687769.1"/>
</dbReference>
<dbReference type="PANTHER" id="PTHR27005:SF283">
    <property type="entry name" value="OS02G0633066 PROTEIN"/>
    <property type="match status" value="1"/>
</dbReference>
<dbReference type="GO" id="GO:0004672">
    <property type="term" value="F:protein kinase activity"/>
    <property type="evidence" value="ECO:0007669"/>
    <property type="project" value="InterPro"/>
</dbReference>
<dbReference type="InterPro" id="IPR000719">
    <property type="entry name" value="Prot_kinase_dom"/>
</dbReference>
<accession>A0A1Y1JEM6</accession>
<evidence type="ECO:0000256" key="3">
    <source>
        <dbReference type="SAM" id="Coils"/>
    </source>
</evidence>
<reference evidence="7" key="1">
    <citation type="submission" date="2017-04" db="EMBL/GenBank/DDBJ databases">
        <title>Plasmodium gonderi genome.</title>
        <authorList>
            <person name="Arisue N."/>
            <person name="Honma H."/>
            <person name="Kawai S."/>
            <person name="Tougan T."/>
            <person name="Tanabe K."/>
            <person name="Horii T."/>
        </authorList>
    </citation>
    <scope>NUCLEOTIDE SEQUENCE [LARGE SCALE GENOMIC DNA]</scope>
    <source>
        <strain evidence="7">ATCC 30045</strain>
    </source>
</reference>
<dbReference type="OrthoDB" id="1714095at2759"/>
<dbReference type="Proteomes" id="UP000195521">
    <property type="component" value="Unassembled WGS sequence"/>
</dbReference>
<dbReference type="PROSITE" id="PS50011">
    <property type="entry name" value="PROTEIN_KINASE_DOM"/>
    <property type="match status" value="1"/>
</dbReference>
<evidence type="ECO:0000259" key="5">
    <source>
        <dbReference type="PROSITE" id="PS50011"/>
    </source>
</evidence>
<dbReference type="SMART" id="SM00220">
    <property type="entry name" value="S_TKc"/>
    <property type="match status" value="1"/>
</dbReference>
<evidence type="ECO:0000256" key="1">
    <source>
        <dbReference type="ARBA" id="ARBA00022741"/>
    </source>
</evidence>
<name>A0A1Y1JEM6_PLAGO</name>
<feature type="compositionally biased region" description="Basic and acidic residues" evidence="4">
    <location>
        <begin position="842"/>
        <end position="851"/>
    </location>
</feature>
<dbReference type="InterPro" id="IPR045274">
    <property type="entry name" value="WAK-like"/>
</dbReference>
<dbReference type="SUPFAM" id="SSF56112">
    <property type="entry name" value="Protein kinase-like (PK-like)"/>
    <property type="match status" value="1"/>
</dbReference>
<keyword evidence="2" id="KW-0067">ATP-binding</keyword>
<dbReference type="InterPro" id="IPR011009">
    <property type="entry name" value="Kinase-like_dom_sf"/>
</dbReference>
<dbReference type="OMA" id="MNCYFLK"/>
<evidence type="ECO:0000256" key="4">
    <source>
        <dbReference type="SAM" id="MobiDB-lite"/>
    </source>
</evidence>
<dbReference type="Gene3D" id="1.10.510.10">
    <property type="entry name" value="Transferase(Phosphotransferase) domain 1"/>
    <property type="match status" value="1"/>
</dbReference>
<comment type="caution">
    <text evidence="6">The sequence shown here is derived from an EMBL/GenBank/DDBJ whole genome shotgun (WGS) entry which is preliminary data.</text>
</comment>
<protein>
    <submittedName>
        <fullName evidence="6">Tyrosine kinase-like protein</fullName>
    </submittedName>
</protein>
<feature type="coiled-coil region" evidence="3">
    <location>
        <begin position="560"/>
        <end position="594"/>
    </location>
</feature>
<dbReference type="PROSITE" id="PS00108">
    <property type="entry name" value="PROTEIN_KINASE_ST"/>
    <property type="match status" value="1"/>
</dbReference>